<organism evidence="2 3">
    <name type="scientific">Alitibacter langaaensis DSM 22999</name>
    <dbReference type="NCBI Taxonomy" id="1122935"/>
    <lineage>
        <taxon>Bacteria</taxon>
        <taxon>Pseudomonadati</taxon>
        <taxon>Pseudomonadota</taxon>
        <taxon>Gammaproteobacteria</taxon>
        <taxon>Pasteurellales</taxon>
        <taxon>Pasteurellaceae</taxon>
        <taxon>Alitibacter</taxon>
    </lineage>
</organism>
<dbReference type="RefSeq" id="WP_116632578.1">
    <property type="nucleotide sequence ID" value="NZ_QENU01000025.1"/>
</dbReference>
<dbReference type="EMBL" id="QENU01000025">
    <property type="protein sequence ID" value="PVX31678.1"/>
    <property type="molecule type" value="Genomic_DNA"/>
</dbReference>
<dbReference type="SUPFAM" id="SSF56322">
    <property type="entry name" value="ADC synthase"/>
    <property type="match status" value="1"/>
</dbReference>
<dbReference type="PRINTS" id="PR00095">
    <property type="entry name" value="ANTSNTHASEI"/>
</dbReference>
<dbReference type="GO" id="GO:0046820">
    <property type="term" value="F:4-amino-4-deoxychorismate synthase activity"/>
    <property type="evidence" value="ECO:0007669"/>
    <property type="project" value="TreeGrafter"/>
</dbReference>
<dbReference type="NCBIfam" id="NF005486">
    <property type="entry name" value="PRK07093.1"/>
    <property type="match status" value="1"/>
</dbReference>
<dbReference type="InterPro" id="IPR019999">
    <property type="entry name" value="Anth_synth_I-like"/>
</dbReference>
<gene>
    <name evidence="2" type="ORF">C8D76_1253</name>
</gene>
<dbReference type="OrthoDB" id="9803598at2"/>
<dbReference type="Gene3D" id="3.60.120.10">
    <property type="entry name" value="Anthranilate synthase"/>
    <property type="match status" value="1"/>
</dbReference>
<proteinExistence type="predicted"/>
<evidence type="ECO:0000313" key="3">
    <source>
        <dbReference type="Proteomes" id="UP000245909"/>
    </source>
</evidence>
<sequence>MLLKDFEQQANLWGKSRQPFFFLIDFEMKKPVICSLEEAITLGIQFNLRGVSNVDAANSFAMTEPYQMHAKSVDLAVYKQGFDAVQTELQNGNSYLLNLTYATPIEMNYSFEQIFHRVQASYKLCFKDEFVCFSPECFVRIGQNQISTYPMKGTIRANVPQAEQQLLSSEKEQCEHYTIVDLMRNDLAMVAENIRVNRFRYVEKVGNDEQAILQTSSEIVGDLTENWQKNIGSILLRLLPAGSISGAPKERTVQIIQQAEKQDRGYYTGIFGVFTGESLDSAVAIRFIEKQNGKMYFRSGGGITRHSQLNDEYRELQQKVYVPLG</sequence>
<evidence type="ECO:0000313" key="2">
    <source>
        <dbReference type="EMBL" id="PVX31678.1"/>
    </source>
</evidence>
<reference evidence="2 3" key="1">
    <citation type="submission" date="2018-05" db="EMBL/GenBank/DDBJ databases">
        <title>Genomic Encyclopedia of Type Strains, Phase IV (KMG-IV): sequencing the most valuable type-strain genomes for metagenomic binning, comparative biology and taxonomic classification.</title>
        <authorList>
            <person name="Goeker M."/>
        </authorList>
    </citation>
    <scope>NUCLEOTIDE SEQUENCE [LARGE SCALE GENOMIC DNA]</scope>
    <source>
        <strain evidence="2 3">DSM 22999</strain>
    </source>
</reference>
<dbReference type="PANTHER" id="PTHR11236:SF50">
    <property type="entry name" value="AMINODEOXYCHORISMATE SYNTHASE COMPONENT 1"/>
    <property type="match status" value="1"/>
</dbReference>
<dbReference type="PANTHER" id="PTHR11236">
    <property type="entry name" value="AMINOBENZOATE/ANTHRANILATE SYNTHASE"/>
    <property type="match status" value="1"/>
</dbReference>
<dbReference type="Proteomes" id="UP000245909">
    <property type="component" value="Unassembled WGS sequence"/>
</dbReference>
<keyword evidence="3" id="KW-1185">Reference proteome</keyword>
<dbReference type="AlphaFoldDB" id="A0A2U0SK11"/>
<dbReference type="Pfam" id="PF00425">
    <property type="entry name" value="Chorismate_bind"/>
    <property type="match status" value="1"/>
</dbReference>
<dbReference type="GO" id="GO:0000162">
    <property type="term" value="P:L-tryptophan biosynthetic process"/>
    <property type="evidence" value="ECO:0007669"/>
    <property type="project" value="TreeGrafter"/>
</dbReference>
<protein>
    <submittedName>
        <fullName evidence="2">Aminodeoxychorismate synthase subunit I</fullName>
    </submittedName>
</protein>
<name>A0A2U0SK11_9PAST</name>
<dbReference type="InterPro" id="IPR015890">
    <property type="entry name" value="Chorismate_C"/>
</dbReference>
<dbReference type="InterPro" id="IPR005801">
    <property type="entry name" value="ADC_synthase"/>
</dbReference>
<evidence type="ECO:0000259" key="1">
    <source>
        <dbReference type="Pfam" id="PF00425"/>
    </source>
</evidence>
<comment type="caution">
    <text evidence="2">The sequence shown here is derived from an EMBL/GenBank/DDBJ whole genome shotgun (WGS) entry which is preliminary data.</text>
</comment>
<accession>A0A2U0SK11</accession>
<feature type="domain" description="Chorismate-utilising enzyme C-terminal" evidence="1">
    <location>
        <begin position="77"/>
        <end position="319"/>
    </location>
</feature>